<evidence type="ECO:0000313" key="1">
    <source>
        <dbReference type="EMBL" id="VAW26057.1"/>
    </source>
</evidence>
<evidence type="ECO:0008006" key="2">
    <source>
        <dbReference type="Google" id="ProtNLM"/>
    </source>
</evidence>
<dbReference type="AlphaFoldDB" id="A0A3B0ULC2"/>
<protein>
    <recommendedName>
        <fullName evidence="2">SPOR domain-containing protein</fullName>
    </recommendedName>
</protein>
<feature type="non-terminal residue" evidence="1">
    <location>
        <position position="1"/>
    </location>
</feature>
<organism evidence="1">
    <name type="scientific">hydrothermal vent metagenome</name>
    <dbReference type="NCBI Taxonomy" id="652676"/>
    <lineage>
        <taxon>unclassified sequences</taxon>
        <taxon>metagenomes</taxon>
        <taxon>ecological metagenomes</taxon>
    </lineage>
</organism>
<reference evidence="1" key="1">
    <citation type="submission" date="2018-06" db="EMBL/GenBank/DDBJ databases">
        <authorList>
            <person name="Zhirakovskaya E."/>
        </authorList>
    </citation>
    <scope>NUCLEOTIDE SEQUENCE</scope>
</reference>
<proteinExistence type="predicted"/>
<sequence>LLEYSVQIMARYGRRIPIEWINKKYGLSQNKIREDKHNGYYIYTIGSYQTYGQARTRRDQIRNRYGIGDAFVVAFKNGYRLDKLP</sequence>
<dbReference type="EMBL" id="UOET01000002">
    <property type="protein sequence ID" value="VAW26057.1"/>
    <property type="molecule type" value="Genomic_DNA"/>
</dbReference>
<accession>A0A3B0ULC2</accession>
<gene>
    <name evidence="1" type="ORF">MNBD_BACTEROID07-74</name>
</gene>
<name>A0A3B0ULC2_9ZZZZ</name>